<dbReference type="OrthoDB" id="10261055at2759"/>
<feature type="compositionally biased region" description="Basic and acidic residues" evidence="1">
    <location>
        <begin position="118"/>
        <end position="132"/>
    </location>
</feature>
<feature type="region of interest" description="Disordered" evidence="1">
    <location>
        <begin position="118"/>
        <end position="141"/>
    </location>
</feature>
<dbReference type="SUPFAM" id="SSF88713">
    <property type="entry name" value="Glycoside hydrolase/deacetylase"/>
    <property type="match status" value="1"/>
</dbReference>
<reference evidence="2 3" key="1">
    <citation type="submission" date="2019-01" db="EMBL/GenBank/DDBJ databases">
        <title>A draft genome assembly of the solar-powered sea slug Elysia chlorotica.</title>
        <authorList>
            <person name="Cai H."/>
            <person name="Li Q."/>
            <person name="Fang X."/>
            <person name="Li J."/>
            <person name="Curtis N.E."/>
            <person name="Altenburger A."/>
            <person name="Shibata T."/>
            <person name="Feng M."/>
            <person name="Maeda T."/>
            <person name="Schwartz J.A."/>
            <person name="Shigenobu S."/>
            <person name="Lundholm N."/>
            <person name="Nishiyama T."/>
            <person name="Yang H."/>
            <person name="Hasebe M."/>
            <person name="Li S."/>
            <person name="Pierce S.K."/>
            <person name="Wang J."/>
        </authorList>
    </citation>
    <scope>NUCLEOTIDE SEQUENCE [LARGE SCALE GENOMIC DNA]</scope>
    <source>
        <strain evidence="2">EC2010</strain>
        <tissue evidence="2">Whole organism of an adult</tissue>
    </source>
</reference>
<evidence type="ECO:0000313" key="3">
    <source>
        <dbReference type="Proteomes" id="UP000271974"/>
    </source>
</evidence>
<feature type="non-terminal residue" evidence="2">
    <location>
        <position position="207"/>
    </location>
</feature>
<dbReference type="InterPro" id="IPR027291">
    <property type="entry name" value="Glyco_hydro_38_N_sf"/>
</dbReference>
<dbReference type="Proteomes" id="UP000271974">
    <property type="component" value="Unassembled WGS sequence"/>
</dbReference>
<comment type="caution">
    <text evidence="2">The sequence shown here is derived from an EMBL/GenBank/DDBJ whole genome shotgun (WGS) entry which is preliminary data.</text>
</comment>
<accession>A0A3S1AAC9</accession>
<sequence length="207" mass="23002">MVSTMKRLTFLWGALLFMVTMLMLYMMLDTLNMAPRQGKIDTEVMSMLESKLSKVEKDMNSNRFIVQQIKAEMGALLNPSETGLAGKSDTDVRQVEAPVEKGNAGDGKLKDVVAAKNEETAMEKPKSRHEEPYAVAPRSKAPVTSDDVCQWSTQAKSTADINVHELLRSLAFDNPNGGAWTQGWKVSYPGDRWTADKKLKVILVPHT</sequence>
<proteinExistence type="predicted"/>
<organism evidence="2 3">
    <name type="scientific">Elysia chlorotica</name>
    <name type="common">Eastern emerald elysia</name>
    <name type="synonym">Sea slug</name>
    <dbReference type="NCBI Taxonomy" id="188477"/>
    <lineage>
        <taxon>Eukaryota</taxon>
        <taxon>Metazoa</taxon>
        <taxon>Spiralia</taxon>
        <taxon>Lophotrochozoa</taxon>
        <taxon>Mollusca</taxon>
        <taxon>Gastropoda</taxon>
        <taxon>Heterobranchia</taxon>
        <taxon>Euthyneura</taxon>
        <taxon>Panpulmonata</taxon>
        <taxon>Sacoglossa</taxon>
        <taxon>Placobranchoidea</taxon>
        <taxon>Plakobranchidae</taxon>
        <taxon>Elysia</taxon>
    </lineage>
</organism>
<evidence type="ECO:0000256" key="1">
    <source>
        <dbReference type="SAM" id="MobiDB-lite"/>
    </source>
</evidence>
<dbReference type="Gene3D" id="3.20.110.10">
    <property type="entry name" value="Glycoside hydrolase 38, N terminal domain"/>
    <property type="match status" value="1"/>
</dbReference>
<protein>
    <submittedName>
        <fullName evidence="2">Uncharacterized protein</fullName>
    </submittedName>
</protein>
<dbReference type="STRING" id="188477.A0A3S1AAC9"/>
<dbReference type="GO" id="GO:0005975">
    <property type="term" value="P:carbohydrate metabolic process"/>
    <property type="evidence" value="ECO:0007669"/>
    <property type="project" value="InterPro"/>
</dbReference>
<dbReference type="EMBL" id="RQTK01000131">
    <property type="protein sequence ID" value="RUS86689.1"/>
    <property type="molecule type" value="Genomic_DNA"/>
</dbReference>
<dbReference type="InterPro" id="IPR011330">
    <property type="entry name" value="Glyco_hydro/deAcase_b/a-brl"/>
</dbReference>
<evidence type="ECO:0000313" key="2">
    <source>
        <dbReference type="EMBL" id="RUS86689.1"/>
    </source>
</evidence>
<name>A0A3S1AAC9_ELYCH</name>
<keyword evidence="3" id="KW-1185">Reference proteome</keyword>
<dbReference type="AlphaFoldDB" id="A0A3S1AAC9"/>
<gene>
    <name evidence="2" type="ORF">EGW08_005563</name>
</gene>